<evidence type="ECO:0000256" key="16">
    <source>
        <dbReference type="ARBA" id="ARBA00050273"/>
    </source>
</evidence>
<dbReference type="GO" id="GO:0010970">
    <property type="term" value="P:transport along microtubule"/>
    <property type="evidence" value="ECO:0007669"/>
    <property type="project" value="UniProtKB-ARBA"/>
</dbReference>
<keyword evidence="7 18" id="KW-0067">ATP-binding</keyword>
<dbReference type="EC" id="5.6.1.3" evidence="17"/>
<dbReference type="PROSITE" id="PS00411">
    <property type="entry name" value="KINESIN_MOTOR_1"/>
    <property type="match status" value="1"/>
</dbReference>
<dbReference type="Gene3D" id="2.60.200.20">
    <property type="match status" value="1"/>
</dbReference>
<dbReference type="GO" id="GO:0005874">
    <property type="term" value="C:microtubule"/>
    <property type="evidence" value="ECO:0007669"/>
    <property type="project" value="UniProtKB-KW"/>
</dbReference>
<reference evidence="23" key="1">
    <citation type="journal article" date="2014" name="PLoS ONE">
        <title>The genome and linkage map of the northern pike (Esox lucius): conserved synteny revealed between the salmonid sister group and the Neoteleostei.</title>
        <authorList>
            <person name="Rondeau E.B."/>
            <person name="Minkley D.R."/>
            <person name="Leong J.S."/>
            <person name="Messmer A.M."/>
            <person name="Jantzen J.R."/>
            <person name="von Schalburg K.R."/>
            <person name="Lemon C."/>
            <person name="Bird N.H."/>
            <person name="Koop B.F."/>
        </authorList>
    </citation>
    <scope>NUCLEOTIDE SEQUENCE</scope>
</reference>
<dbReference type="GO" id="GO:0008017">
    <property type="term" value="F:microtubule binding"/>
    <property type="evidence" value="ECO:0007669"/>
    <property type="project" value="InterPro"/>
</dbReference>
<evidence type="ECO:0000256" key="6">
    <source>
        <dbReference type="ARBA" id="ARBA00022741"/>
    </source>
</evidence>
<dbReference type="GO" id="GO:0045202">
    <property type="term" value="C:synapse"/>
    <property type="evidence" value="ECO:0007669"/>
    <property type="project" value="UniProtKB-SubCell"/>
</dbReference>
<dbReference type="Pfam" id="PF00498">
    <property type="entry name" value="FHA"/>
    <property type="match status" value="1"/>
</dbReference>
<reference evidence="22" key="2">
    <citation type="submission" date="2020-02" db="EMBL/GenBank/DDBJ databases">
        <title>Esox lucius (northern pike) genome, fEsoLuc1, primary haplotype.</title>
        <authorList>
            <person name="Myers G."/>
            <person name="Karagic N."/>
            <person name="Meyer A."/>
            <person name="Pippel M."/>
            <person name="Reichard M."/>
            <person name="Winkler S."/>
            <person name="Tracey A."/>
            <person name="Sims Y."/>
            <person name="Howe K."/>
            <person name="Rhie A."/>
            <person name="Formenti G."/>
            <person name="Durbin R."/>
            <person name="Fedrigo O."/>
            <person name="Jarvis E.D."/>
        </authorList>
    </citation>
    <scope>NUCLEOTIDE SEQUENCE [LARGE SCALE GENOMIC DNA]</scope>
</reference>
<evidence type="ECO:0000256" key="4">
    <source>
        <dbReference type="ARBA" id="ARBA00022553"/>
    </source>
</evidence>
<dbReference type="Pfam" id="PF16183">
    <property type="entry name" value="Kinesin_assoc"/>
    <property type="match status" value="1"/>
</dbReference>
<dbReference type="PRINTS" id="PR00380">
    <property type="entry name" value="KINESINHEAVY"/>
</dbReference>
<evidence type="ECO:0000256" key="12">
    <source>
        <dbReference type="ARBA" id="ARBA00023212"/>
    </source>
</evidence>
<dbReference type="PANTHER" id="PTHR47117">
    <property type="entry name" value="STAR-RELATED LIPID TRANSFER PROTEIN 9"/>
    <property type="match status" value="1"/>
</dbReference>
<keyword evidence="11 18" id="KW-0505">Motor protein</keyword>
<keyword evidence="12" id="KW-0206">Cytoskeleton</keyword>
<comment type="similarity">
    <text evidence="18">Belongs to the TRAFAC class myosin-kinesin ATPase superfamily. Kinesin family.</text>
</comment>
<dbReference type="InterPro" id="IPR049780">
    <property type="entry name" value="PH_KIFIA_KIFIB"/>
</dbReference>
<evidence type="ECO:0000256" key="11">
    <source>
        <dbReference type="ARBA" id="ARBA00023175"/>
    </source>
</evidence>
<dbReference type="GO" id="GO:0030658">
    <property type="term" value="C:transport vesicle membrane"/>
    <property type="evidence" value="ECO:0007669"/>
    <property type="project" value="UniProtKB-SubCell"/>
</dbReference>
<dbReference type="CDD" id="cd01365">
    <property type="entry name" value="KISc_KIF1A_KIF1B"/>
    <property type="match status" value="1"/>
</dbReference>
<evidence type="ECO:0000256" key="15">
    <source>
        <dbReference type="ARBA" id="ARBA00034103"/>
    </source>
</evidence>
<keyword evidence="9 19" id="KW-0175">Coiled coil</keyword>
<proteinExistence type="inferred from homology"/>
<dbReference type="PANTHER" id="PTHR47117:SF4">
    <property type="entry name" value="KINESIN-LIKE PROTEIN KIF1B ISOFORM X1"/>
    <property type="match status" value="1"/>
</dbReference>
<dbReference type="FunFam" id="2.60.200.20:FF:000001">
    <property type="entry name" value="Kinesin family member 1B"/>
    <property type="match status" value="1"/>
</dbReference>
<evidence type="ECO:0000256" key="8">
    <source>
        <dbReference type="ARBA" id="ARBA00023018"/>
    </source>
</evidence>
<keyword evidence="13" id="KW-0413">Isomerase</keyword>
<dbReference type="FunFam" id="3.40.850.10:FF:000004">
    <property type="entry name" value="Kinesin-like protein isoform 2"/>
    <property type="match status" value="1"/>
</dbReference>
<evidence type="ECO:0000256" key="1">
    <source>
        <dbReference type="ARBA" id="ARBA00004245"/>
    </source>
</evidence>
<keyword evidence="3" id="KW-0963">Cytoplasm</keyword>
<dbReference type="InterPro" id="IPR001752">
    <property type="entry name" value="Kinesin_motor_dom"/>
</dbReference>
<evidence type="ECO:0000256" key="14">
    <source>
        <dbReference type="ARBA" id="ARBA00023329"/>
    </source>
</evidence>
<reference evidence="22" key="4">
    <citation type="submission" date="2025-09" db="UniProtKB">
        <authorList>
            <consortium name="Ensembl"/>
        </authorList>
    </citation>
    <scope>IDENTIFICATION</scope>
</reference>
<dbReference type="InterPro" id="IPR019821">
    <property type="entry name" value="Kinesin_motor_CS"/>
</dbReference>
<feature type="domain" description="Kinesin motor" evidence="21">
    <location>
        <begin position="5"/>
        <end position="352"/>
    </location>
</feature>
<dbReference type="GO" id="GO:0005524">
    <property type="term" value="F:ATP binding"/>
    <property type="evidence" value="ECO:0007669"/>
    <property type="project" value="UniProtKB-UniRule"/>
</dbReference>
<dbReference type="SMART" id="SM00129">
    <property type="entry name" value="KISc"/>
    <property type="match status" value="1"/>
</dbReference>
<evidence type="ECO:0000256" key="10">
    <source>
        <dbReference type="ARBA" id="ARBA00023136"/>
    </source>
</evidence>
<keyword evidence="23" id="KW-1185">Reference proteome</keyword>
<sequence>MSGASVKVAVRVRPFNSRETSKESKCIIQMQGNSTIISNPKNPKDPAKSFSFDHSYWSHTTPEDPAFASQSLVYNDLGKEMLQHAFDGYNVCIFAYGQTGAGKSYTMMGRQEEGQEGIIPLVCASHLKTPIVVEMTNNIYSGVSYMEIYCERVRDLLNPKNKGNLRVREHPLLGPYVEDLSKLAVTSYNDINDLMDAGNKARTVAATNMNETSSRSHAVFTIVFTQKKYDSETELSTEKVSKVSLVDLAGSERADSTGAKGTRLKEGANINKSLTTLGKVISALAEVVSILSSKKKKKTDFIPYRDSVLTWLLRENLGGNSRTAMVAALSPADINYDETLSTLRYADRAKQIKCNAVINEDPNNKLVRELKDEVTRLKDLLRSQGLGDILDTPIGSLTASPSSGSLCSLVGPQSVTSIQERIMSTPGGEEAIERLKESEKIIAELNETWEEKLRKTEAIRMEREALLAEMGVAIREDGGTLGVFSPKKTPHLVNLNEDPLMSECLLYYIKDGITRVGQADAERRQDIVLSGAHIKEEHCIFQMVVLLVPCEGSETYVNGKRVGASVQLRSGNRIIMGKNHVFRFNHPEQARAEKEEKEKETPTAETPVEPVDWTFAQRELLEKQGIDMKQEMEKRLTEMEILYKKEKEEADQLLEHISNFPLSTTVPWTQHEFELAQWAFRKWRYHQFTSLRDQLWGNAVYLKEANAISVELKKKVQFQFVLLTDTLYSPLPPELSPPELEKERDSRPFPRTVVAVEIQDLKNGATHYWSLEKLKQRLDQMREMYDRAGEMASSNQDDNEGALTGNDPFYDRFHWFKLVGRAFVYLSNLLYPVPLVHRVAIVTEKGDVRGFLRVGVQGISADEEAPDYGSGVRQSGTAKISFDDEYFKKNDFPSTVMTRSGLSLEELRFVEGQGQSSDITTSSEEQNRINDMGKEGETGVGLAGQLEVGSIFTFRVTVLQASGILPEYADIFCQFNFLHRHDEAFSTEPLKNTGKGAPLGFYHVQNISVEVTESFIEYIKTKPMVFEVFGHYQQHPLHLHGQDFISPPQIARKYYPIPMPLSKPVPATKLNTISKSNLGQCVSKYDLLVWFEISELEPTGEYIPAVVDHSGGLPCHGTYLLHQGIQRRITVTLIHEKGSELHWKDVRELVVGRIRNKPEVDDSATDAVLSLNIISAKNIKRENRNGNLYSLLLRIFYRFEAVWDSSLHNSLLLNRVTPYGEKIFMTLSAYLELDHCIQPAIITKDICMVFYSRDAKISPPRSLRNLFGSGYSKTPDCNRVTGIYELSLCKMSDTGSPGMQRRRRKILDTSVAYVRGEENLAGWRPRGDSLILEHQWELEKMEQLHEVLVHYWSQKRHTCSPYVEHYFPLCSPIKRHTLHNVTCTVSSVVLQCLRLLTHTFNSEYNQVCSSISDCKVRPSVLSLNRSVVSKKGFLSFMEPRSNSWVKHFVVVRRPYVFIYNNDKDPVERGVLNLSTAQVEYSEDQQAMLKTPNTFAVCTKHRGILLQANNDKDMNDWLYAFNPLLAGTIRSKLARRRSGLLKN</sequence>
<keyword evidence="4" id="KW-0597">Phosphoprotein</keyword>
<dbReference type="GO" id="GO:0008574">
    <property type="term" value="F:plus-end-directed microtubule motor activity"/>
    <property type="evidence" value="ECO:0007669"/>
    <property type="project" value="UniProtKB-EC"/>
</dbReference>
<evidence type="ECO:0000256" key="7">
    <source>
        <dbReference type="ARBA" id="ARBA00022840"/>
    </source>
</evidence>
<dbReference type="SMART" id="SM00233">
    <property type="entry name" value="PH"/>
    <property type="match status" value="1"/>
</dbReference>
<comment type="catalytic activity">
    <reaction evidence="16">
        <text>ATP + H2O + a kinesin associated with a microtubule at position (n) = ADP + phosphate a kinesin associated with a microtubule at position (n+1, toward the plus end).</text>
        <dbReference type="EC" id="5.6.1.3"/>
    </reaction>
</comment>
<dbReference type="FunFam" id="2.30.29.30:FF:000023">
    <property type="entry name" value="Kinesin family member 1B"/>
    <property type="match status" value="1"/>
</dbReference>
<evidence type="ECO:0000313" key="23">
    <source>
        <dbReference type="Proteomes" id="UP000265140"/>
    </source>
</evidence>
<keyword evidence="8" id="KW-0770">Synapse</keyword>
<dbReference type="InterPro" id="IPR036961">
    <property type="entry name" value="Kinesin_motor_dom_sf"/>
</dbReference>
<dbReference type="InterPro" id="IPR022140">
    <property type="entry name" value="Kinesin-like_KIF1-typ"/>
</dbReference>
<evidence type="ECO:0000256" key="17">
    <source>
        <dbReference type="ARBA" id="ARBA00066390"/>
    </source>
</evidence>
<dbReference type="InterPro" id="IPR001849">
    <property type="entry name" value="PH_domain"/>
</dbReference>
<dbReference type="InterPro" id="IPR000253">
    <property type="entry name" value="FHA_dom"/>
</dbReference>
<evidence type="ECO:0000313" key="22">
    <source>
        <dbReference type="Ensembl" id="ENSELUP00000073893.2"/>
    </source>
</evidence>
<evidence type="ECO:0000259" key="21">
    <source>
        <dbReference type="PROSITE" id="PS50067"/>
    </source>
</evidence>
<dbReference type="InterPro" id="IPR008984">
    <property type="entry name" value="SMAD_FHA_dom_sf"/>
</dbReference>
<evidence type="ECO:0000256" key="3">
    <source>
        <dbReference type="ARBA" id="ARBA00022490"/>
    </source>
</evidence>
<reference evidence="22" key="3">
    <citation type="submission" date="2025-08" db="UniProtKB">
        <authorList>
            <consortium name="Ensembl"/>
        </authorList>
    </citation>
    <scope>IDENTIFICATION</scope>
</reference>
<dbReference type="Gene3D" id="6.10.250.2520">
    <property type="match status" value="1"/>
</dbReference>
<dbReference type="Ensembl" id="ENSELUT00000053037.2">
    <property type="protein sequence ID" value="ENSELUP00000073893.2"/>
    <property type="gene ID" value="ENSELUG00000013382.3"/>
</dbReference>
<evidence type="ECO:0000256" key="19">
    <source>
        <dbReference type="SAM" id="Coils"/>
    </source>
</evidence>
<keyword evidence="10" id="KW-0472">Membrane</keyword>
<feature type="binding site" evidence="18">
    <location>
        <begin position="97"/>
        <end position="104"/>
    </location>
    <ligand>
        <name>ATP</name>
        <dbReference type="ChEBI" id="CHEBI:30616"/>
    </ligand>
</feature>
<protein>
    <recommendedName>
        <fullName evidence="17">plus-end-directed kinesin ATPase</fullName>
        <ecNumber evidence="17">5.6.1.3</ecNumber>
    </recommendedName>
</protein>
<dbReference type="Pfam" id="PF00225">
    <property type="entry name" value="Kinesin"/>
    <property type="match status" value="1"/>
</dbReference>
<feature type="coiled-coil region" evidence="19">
    <location>
        <begin position="629"/>
        <end position="656"/>
    </location>
</feature>
<dbReference type="PROSITE" id="PS50067">
    <property type="entry name" value="KINESIN_MOTOR_2"/>
    <property type="match status" value="1"/>
</dbReference>
<evidence type="ECO:0000256" key="2">
    <source>
        <dbReference type="ARBA" id="ARBA00004250"/>
    </source>
</evidence>
<evidence type="ECO:0000256" key="9">
    <source>
        <dbReference type="ARBA" id="ARBA00023054"/>
    </source>
</evidence>
<dbReference type="SUPFAM" id="SSF50729">
    <property type="entry name" value="PH domain-like"/>
    <property type="match status" value="1"/>
</dbReference>
<dbReference type="CDD" id="cd01233">
    <property type="entry name" value="PH_KIFIA_KIFIB"/>
    <property type="match status" value="1"/>
</dbReference>
<dbReference type="InterPro" id="IPR032405">
    <property type="entry name" value="Kinesin_assoc"/>
</dbReference>
<name>A0A6Q2Z7Q6_ESOLU</name>
<dbReference type="Gene3D" id="2.30.29.30">
    <property type="entry name" value="Pleckstrin-homology domain (PH domain)/Phosphotyrosine-binding domain (PTB)"/>
    <property type="match status" value="1"/>
</dbReference>
<organism evidence="22 23">
    <name type="scientific">Esox lucius</name>
    <name type="common">Northern pike</name>
    <dbReference type="NCBI Taxonomy" id="8010"/>
    <lineage>
        <taxon>Eukaryota</taxon>
        <taxon>Metazoa</taxon>
        <taxon>Chordata</taxon>
        <taxon>Craniata</taxon>
        <taxon>Vertebrata</taxon>
        <taxon>Euteleostomi</taxon>
        <taxon>Actinopterygii</taxon>
        <taxon>Neopterygii</taxon>
        <taxon>Teleostei</taxon>
        <taxon>Protacanthopterygii</taxon>
        <taxon>Esociformes</taxon>
        <taxon>Esocidae</taxon>
        <taxon>Esox</taxon>
    </lineage>
</organism>
<evidence type="ECO:0000256" key="5">
    <source>
        <dbReference type="ARBA" id="ARBA00022701"/>
    </source>
</evidence>
<feature type="domain" description="PH" evidence="20">
    <location>
        <begin position="1427"/>
        <end position="1525"/>
    </location>
</feature>
<keyword evidence="5" id="KW-0493">Microtubule</keyword>
<keyword evidence="6 18" id="KW-0547">Nucleotide-binding</keyword>
<dbReference type="Bgee" id="ENSELUG00000013382">
    <property type="expression patterns" value="Expressed in brain and 15 other cell types or tissues"/>
</dbReference>
<evidence type="ECO:0000256" key="13">
    <source>
        <dbReference type="ARBA" id="ARBA00023235"/>
    </source>
</evidence>
<evidence type="ECO:0000256" key="18">
    <source>
        <dbReference type="PROSITE-ProRule" id="PRU00283"/>
    </source>
</evidence>
<dbReference type="SUPFAM" id="SSF49879">
    <property type="entry name" value="SMAD/FHA domain"/>
    <property type="match status" value="1"/>
</dbReference>
<dbReference type="Pfam" id="PF12473">
    <property type="entry name" value="DUF3694"/>
    <property type="match status" value="1"/>
</dbReference>
<dbReference type="PROSITE" id="PS50003">
    <property type="entry name" value="PH_DOMAIN"/>
    <property type="match status" value="1"/>
</dbReference>
<dbReference type="Pfam" id="PF12423">
    <property type="entry name" value="KIF1B"/>
    <property type="match status" value="1"/>
</dbReference>
<comment type="subcellular location">
    <subcellularLocation>
        <location evidence="1">Cytoplasm</location>
        <location evidence="1">Cytoskeleton</location>
    </subcellularLocation>
    <subcellularLocation>
        <location evidence="2">Cytoplasmic vesicle</location>
        <location evidence="2">Secretory vesicle membrane</location>
    </subcellularLocation>
    <subcellularLocation>
        <location evidence="15">Synapse</location>
    </subcellularLocation>
</comment>
<dbReference type="Pfam" id="PF00169">
    <property type="entry name" value="PH"/>
    <property type="match status" value="1"/>
</dbReference>
<dbReference type="InterPro" id="IPR027417">
    <property type="entry name" value="P-loop_NTPase"/>
</dbReference>
<dbReference type="SUPFAM" id="SSF52540">
    <property type="entry name" value="P-loop containing nucleoside triphosphate hydrolases"/>
    <property type="match status" value="1"/>
</dbReference>
<dbReference type="InterPro" id="IPR011993">
    <property type="entry name" value="PH-like_dom_sf"/>
</dbReference>
<evidence type="ECO:0000259" key="20">
    <source>
        <dbReference type="PROSITE" id="PS50003"/>
    </source>
</evidence>
<dbReference type="Gene3D" id="3.40.850.10">
    <property type="entry name" value="Kinesin motor domain"/>
    <property type="match status" value="1"/>
</dbReference>
<dbReference type="InterPro" id="IPR022164">
    <property type="entry name" value="Kinesin-like"/>
</dbReference>
<accession>A0A6Q2Z7Q6</accession>
<keyword evidence="14" id="KW-0968">Cytoplasmic vesicle</keyword>
<dbReference type="Proteomes" id="UP000265140">
    <property type="component" value="Chromosome 12"/>
</dbReference>
<gene>
    <name evidence="22" type="primary">KIF1B</name>
</gene>
<dbReference type="GeneTree" id="ENSGT00940000157445"/>